<reference evidence="2" key="1">
    <citation type="submission" date="2022-11" db="UniProtKB">
        <authorList>
            <consortium name="WormBaseParasite"/>
        </authorList>
    </citation>
    <scope>IDENTIFICATION</scope>
</reference>
<sequence length="370" mass="41421">MNNTWKAPKLISKQQDSNVERYDQLNLITDGPSCSFSNTFGAADHHAAPANDPATNKQHQFYGSAPSTSYNPVSEAVVEERPKYLINYFAGLNTRSISPVSLDIKHFEENRKQEGEHDIHQKLLKLTNQIDLIPHRNKMDLFEFPRYQPDGTPAPEISFFKSSQRLLNPNSPSTSQNPNNNGSPVHHNANVVPDQSDNDIDQQSDGQRAPKRRRKTKKSQASRVKARRKADKMKRQSQPVAYSASVPSASTTGVPLKSQQPTPQQIRKMPKSRRPPTTAENRAEALQPKRPNKGFQVLSDIKIDAKVIQDDTTQSSQMQQPTQQQSNINDNDEPNVHSSTQNLQSTQHSATQANDDDDVIVIDEVDYLGG</sequence>
<evidence type="ECO:0000313" key="1">
    <source>
        <dbReference type="Proteomes" id="UP000887580"/>
    </source>
</evidence>
<name>A0AC35GN66_9BILA</name>
<protein>
    <submittedName>
        <fullName evidence="2">Uncharacterized protein</fullName>
    </submittedName>
</protein>
<proteinExistence type="predicted"/>
<dbReference type="WBParaSite" id="PS1159_v2.g6755.t1">
    <property type="protein sequence ID" value="PS1159_v2.g6755.t1"/>
    <property type="gene ID" value="PS1159_v2.g6755"/>
</dbReference>
<accession>A0AC35GN66</accession>
<dbReference type="Proteomes" id="UP000887580">
    <property type="component" value="Unplaced"/>
</dbReference>
<organism evidence="1 2">
    <name type="scientific">Panagrolaimus sp. PS1159</name>
    <dbReference type="NCBI Taxonomy" id="55785"/>
    <lineage>
        <taxon>Eukaryota</taxon>
        <taxon>Metazoa</taxon>
        <taxon>Ecdysozoa</taxon>
        <taxon>Nematoda</taxon>
        <taxon>Chromadorea</taxon>
        <taxon>Rhabditida</taxon>
        <taxon>Tylenchina</taxon>
        <taxon>Panagrolaimomorpha</taxon>
        <taxon>Panagrolaimoidea</taxon>
        <taxon>Panagrolaimidae</taxon>
        <taxon>Panagrolaimus</taxon>
    </lineage>
</organism>
<evidence type="ECO:0000313" key="2">
    <source>
        <dbReference type="WBParaSite" id="PS1159_v2.g6755.t1"/>
    </source>
</evidence>